<dbReference type="InterPro" id="IPR001789">
    <property type="entry name" value="Sig_transdc_resp-reg_receiver"/>
</dbReference>
<feature type="domain" description="HTH luxR-type" evidence="7">
    <location>
        <begin position="142"/>
        <end position="207"/>
    </location>
</feature>
<dbReference type="CDD" id="cd06170">
    <property type="entry name" value="LuxR_C_like"/>
    <property type="match status" value="1"/>
</dbReference>
<comment type="caution">
    <text evidence="9">The sequence shown here is derived from an EMBL/GenBank/DDBJ whole genome shotgun (WGS) entry which is preliminary data.</text>
</comment>
<dbReference type="GO" id="GO:0000160">
    <property type="term" value="P:phosphorelay signal transduction system"/>
    <property type="evidence" value="ECO:0007669"/>
    <property type="project" value="InterPro"/>
</dbReference>
<evidence type="ECO:0000256" key="3">
    <source>
        <dbReference type="ARBA" id="ARBA00023015"/>
    </source>
</evidence>
<dbReference type="SMART" id="SM00448">
    <property type="entry name" value="REC"/>
    <property type="match status" value="1"/>
</dbReference>
<dbReference type="PROSITE" id="PS50110">
    <property type="entry name" value="RESPONSE_REGULATORY"/>
    <property type="match status" value="1"/>
</dbReference>
<evidence type="ECO:0000259" key="8">
    <source>
        <dbReference type="PROSITE" id="PS50110"/>
    </source>
</evidence>
<dbReference type="Proteomes" id="UP001431131">
    <property type="component" value="Unassembled WGS sequence"/>
</dbReference>
<keyword evidence="10" id="KW-1185">Reference proteome</keyword>
<keyword evidence="3" id="KW-0805">Transcription regulation</keyword>
<comment type="subcellular location">
    <subcellularLocation>
        <location evidence="1">Cytoplasm</location>
    </subcellularLocation>
</comment>
<dbReference type="Pfam" id="PF00196">
    <property type="entry name" value="GerE"/>
    <property type="match status" value="1"/>
</dbReference>
<dbReference type="InterPro" id="IPR016032">
    <property type="entry name" value="Sig_transdc_resp-reg_C-effctor"/>
</dbReference>
<evidence type="ECO:0000256" key="5">
    <source>
        <dbReference type="ARBA" id="ARBA00023163"/>
    </source>
</evidence>
<proteinExistence type="predicted"/>
<evidence type="ECO:0000256" key="4">
    <source>
        <dbReference type="ARBA" id="ARBA00023125"/>
    </source>
</evidence>
<dbReference type="InterPro" id="IPR039420">
    <property type="entry name" value="WalR-like"/>
</dbReference>
<dbReference type="AlphaFoldDB" id="A0AAW5E1H3"/>
<keyword evidence="5" id="KW-0804">Transcription</keyword>
<dbReference type="InterPro" id="IPR058245">
    <property type="entry name" value="NreC/VraR/RcsB-like_REC"/>
</dbReference>
<name>A0AAW5E1H3_9BACI</name>
<organism evidence="9 10">
    <name type="scientific">Fredinandcohnia quinoae</name>
    <dbReference type="NCBI Taxonomy" id="2918902"/>
    <lineage>
        <taxon>Bacteria</taxon>
        <taxon>Bacillati</taxon>
        <taxon>Bacillota</taxon>
        <taxon>Bacilli</taxon>
        <taxon>Bacillales</taxon>
        <taxon>Bacillaceae</taxon>
        <taxon>Fredinandcohnia</taxon>
    </lineage>
</organism>
<evidence type="ECO:0000313" key="10">
    <source>
        <dbReference type="Proteomes" id="UP001431131"/>
    </source>
</evidence>
<dbReference type="PANTHER" id="PTHR43214:SF24">
    <property type="entry name" value="TRANSCRIPTIONAL REGULATORY PROTEIN NARL-RELATED"/>
    <property type="match status" value="1"/>
</dbReference>
<feature type="modified residue" description="4-aspartylphosphate" evidence="6">
    <location>
        <position position="55"/>
    </location>
</feature>
<evidence type="ECO:0000259" key="7">
    <source>
        <dbReference type="PROSITE" id="PS50043"/>
    </source>
</evidence>
<dbReference type="CDD" id="cd17535">
    <property type="entry name" value="REC_NarL-like"/>
    <property type="match status" value="1"/>
</dbReference>
<gene>
    <name evidence="9" type="ORF">MJG50_04560</name>
</gene>
<dbReference type="GO" id="GO:0005737">
    <property type="term" value="C:cytoplasm"/>
    <property type="evidence" value="ECO:0007669"/>
    <property type="project" value="UniProtKB-SubCell"/>
</dbReference>
<dbReference type="RefSeq" id="WP_240253135.1">
    <property type="nucleotide sequence ID" value="NZ_JAKTTI010000004.1"/>
</dbReference>
<keyword evidence="2 6" id="KW-0597">Phosphoprotein</keyword>
<reference evidence="9" key="1">
    <citation type="submission" date="2022-02" db="EMBL/GenBank/DDBJ databases">
        <title>Fredinandcohnia quinoae sp. nov. isolated from Chenopodium quinoa seeds.</title>
        <authorList>
            <person name="Saati-Santamaria Z."/>
            <person name="Flores-Felix J.D."/>
            <person name="Igual J.M."/>
            <person name="Velazquez E."/>
            <person name="Garcia-Fraile P."/>
            <person name="Martinez-Molina E."/>
        </authorList>
    </citation>
    <scope>NUCLEOTIDE SEQUENCE</scope>
    <source>
        <strain evidence="9">SECRCQ15</strain>
    </source>
</reference>
<evidence type="ECO:0000256" key="1">
    <source>
        <dbReference type="ARBA" id="ARBA00004496"/>
    </source>
</evidence>
<dbReference type="InterPro" id="IPR011006">
    <property type="entry name" value="CheY-like_superfamily"/>
</dbReference>
<dbReference type="GO" id="GO:0006355">
    <property type="term" value="P:regulation of DNA-templated transcription"/>
    <property type="evidence" value="ECO:0007669"/>
    <property type="project" value="InterPro"/>
</dbReference>
<evidence type="ECO:0000256" key="2">
    <source>
        <dbReference type="ARBA" id="ARBA00022553"/>
    </source>
</evidence>
<evidence type="ECO:0000256" key="6">
    <source>
        <dbReference type="PROSITE-ProRule" id="PRU00169"/>
    </source>
</evidence>
<dbReference type="EMBL" id="JAKTTI010000004">
    <property type="protein sequence ID" value="MCH1624589.1"/>
    <property type="molecule type" value="Genomic_DNA"/>
</dbReference>
<protein>
    <submittedName>
        <fullName evidence="9">Response regulator transcription factor</fullName>
    </submittedName>
</protein>
<feature type="domain" description="Response regulatory" evidence="8">
    <location>
        <begin position="5"/>
        <end position="120"/>
    </location>
</feature>
<dbReference type="InterPro" id="IPR000792">
    <property type="entry name" value="Tscrpt_reg_LuxR_C"/>
</dbReference>
<accession>A0AAW5E1H3</accession>
<evidence type="ECO:0000313" key="9">
    <source>
        <dbReference type="EMBL" id="MCH1624589.1"/>
    </source>
</evidence>
<dbReference type="Pfam" id="PF00072">
    <property type="entry name" value="Response_reg"/>
    <property type="match status" value="1"/>
</dbReference>
<dbReference type="PROSITE" id="PS50043">
    <property type="entry name" value="HTH_LUXR_2"/>
    <property type="match status" value="1"/>
</dbReference>
<dbReference type="PANTHER" id="PTHR43214">
    <property type="entry name" value="TWO-COMPONENT RESPONSE REGULATOR"/>
    <property type="match status" value="1"/>
</dbReference>
<dbReference type="SMART" id="SM00421">
    <property type="entry name" value="HTH_LUXR"/>
    <property type="match status" value="1"/>
</dbReference>
<dbReference type="GO" id="GO:0003677">
    <property type="term" value="F:DNA binding"/>
    <property type="evidence" value="ECO:0007669"/>
    <property type="project" value="UniProtKB-KW"/>
</dbReference>
<dbReference type="SUPFAM" id="SSF52172">
    <property type="entry name" value="CheY-like"/>
    <property type="match status" value="1"/>
</dbReference>
<dbReference type="Gene3D" id="3.40.50.2300">
    <property type="match status" value="1"/>
</dbReference>
<sequence>MKPIKIGIVDDHPIIRDGFKTILEIQDEFLILGTAKNGEEAIKLAESQPDVMLMDIQMPIMDGIEATKIIKKMNPTICILMLTSNSTGQEVIEAISSGASGFLLKDWETAKIIHSIKEALFGNFPFPWSTSSPSAKVKSISWNQLPFPLSSREREIATLLILGYKNEQIASELFLSVGTVKNYITGMYKKFGVKSRRSAILYLNKYI</sequence>
<dbReference type="SUPFAM" id="SSF46894">
    <property type="entry name" value="C-terminal effector domain of the bipartite response regulators"/>
    <property type="match status" value="1"/>
</dbReference>
<dbReference type="PRINTS" id="PR00038">
    <property type="entry name" value="HTHLUXR"/>
</dbReference>
<keyword evidence="4" id="KW-0238">DNA-binding</keyword>